<feature type="domain" description="CzcB-like C-terminal circularly permuted SH3-like" evidence="7">
    <location>
        <begin position="93"/>
        <end position="153"/>
    </location>
</feature>
<protein>
    <submittedName>
        <fullName evidence="8">Efflux RND transporter periplasmic adaptor subunit</fullName>
    </submittedName>
</protein>
<comment type="similarity">
    <text evidence="1">Belongs to the membrane fusion protein (MFP) (TC 8.A.1) family.</text>
</comment>
<keyword evidence="3" id="KW-0862">Zinc</keyword>
<dbReference type="InterPro" id="IPR051909">
    <property type="entry name" value="MFP_Cation_Efflux"/>
</dbReference>
<keyword evidence="9" id="KW-1185">Reference proteome</keyword>
<organism evidence="8 9">
    <name type="scientific">Methylobacterium nonmethylotrophicum</name>
    <dbReference type="NCBI Taxonomy" id="1141884"/>
    <lineage>
        <taxon>Bacteria</taxon>
        <taxon>Pseudomonadati</taxon>
        <taxon>Pseudomonadota</taxon>
        <taxon>Alphaproteobacteria</taxon>
        <taxon>Hyphomicrobiales</taxon>
        <taxon>Methylobacteriaceae</taxon>
        <taxon>Methylobacterium</taxon>
    </lineage>
</organism>
<keyword evidence="4" id="KW-0105">Cadmium resistance</keyword>
<dbReference type="GO" id="GO:0015679">
    <property type="term" value="P:plasma membrane copper ion transport"/>
    <property type="evidence" value="ECO:0007669"/>
    <property type="project" value="TreeGrafter"/>
</dbReference>
<evidence type="ECO:0000313" key="9">
    <source>
        <dbReference type="Proteomes" id="UP000297535"/>
    </source>
</evidence>
<evidence type="ECO:0000256" key="4">
    <source>
        <dbReference type="ARBA" id="ARBA00043263"/>
    </source>
</evidence>
<sequence>LYTVADLSTVWVELAVPTTDLAKVREGAEVLIAPRDEDAGQRAKGKIIFVSPILNAETRSARVIAALPNQDFSWRPGTFVSAEIQVGQDSAKVKVPRDALQSMGNEKVAFVRTADGFERRDVKTGKSDDESVEIIAGLTPGEEIAVKNTFLLKAELGKGEAEHHD</sequence>
<evidence type="ECO:0000256" key="1">
    <source>
        <dbReference type="ARBA" id="ARBA00009477"/>
    </source>
</evidence>
<name>A0A4Z0NBX8_9HYPH</name>
<dbReference type="GO" id="GO:0022857">
    <property type="term" value="F:transmembrane transporter activity"/>
    <property type="evidence" value="ECO:0007669"/>
    <property type="project" value="InterPro"/>
</dbReference>
<evidence type="ECO:0000259" key="6">
    <source>
        <dbReference type="Pfam" id="PF25954"/>
    </source>
</evidence>
<proteinExistence type="inferred from homology"/>
<dbReference type="NCBIfam" id="TIGR01730">
    <property type="entry name" value="RND_mfp"/>
    <property type="match status" value="1"/>
</dbReference>
<dbReference type="PANTHER" id="PTHR30097">
    <property type="entry name" value="CATION EFFLUX SYSTEM PROTEIN CUSB"/>
    <property type="match status" value="1"/>
</dbReference>
<dbReference type="InterPro" id="IPR058792">
    <property type="entry name" value="Beta-barrel_RND_2"/>
</dbReference>
<dbReference type="FunFam" id="2.40.30.170:FF:000010">
    <property type="entry name" value="Efflux RND transporter periplasmic adaptor subunit"/>
    <property type="match status" value="1"/>
</dbReference>
<gene>
    <name evidence="8" type="ORF">EU555_35750</name>
</gene>
<feature type="domain" description="CusB-like beta-barrel" evidence="6">
    <location>
        <begin position="9"/>
        <end position="85"/>
    </location>
</feature>
<dbReference type="AlphaFoldDB" id="A0A4Z0NBX8"/>
<evidence type="ECO:0000256" key="2">
    <source>
        <dbReference type="ARBA" id="ARBA00022448"/>
    </source>
</evidence>
<dbReference type="GO" id="GO:0060003">
    <property type="term" value="P:copper ion export"/>
    <property type="evidence" value="ECO:0007669"/>
    <property type="project" value="TreeGrafter"/>
</dbReference>
<evidence type="ECO:0000256" key="3">
    <source>
        <dbReference type="ARBA" id="ARBA00022833"/>
    </source>
</evidence>
<dbReference type="FunFam" id="2.40.420.20:FF:000006">
    <property type="entry name" value="RND family efflux transporter MFP subunit"/>
    <property type="match status" value="1"/>
</dbReference>
<evidence type="ECO:0000256" key="5">
    <source>
        <dbReference type="ARBA" id="ARBA00058766"/>
    </source>
</evidence>
<dbReference type="PANTHER" id="PTHR30097:SF4">
    <property type="entry name" value="SLR6042 PROTEIN"/>
    <property type="match status" value="1"/>
</dbReference>
<dbReference type="GO" id="GO:0046686">
    <property type="term" value="P:response to cadmium ion"/>
    <property type="evidence" value="ECO:0007669"/>
    <property type="project" value="UniProtKB-KW"/>
</dbReference>
<dbReference type="Pfam" id="PF25954">
    <property type="entry name" value="Beta-barrel_RND_2"/>
    <property type="match status" value="1"/>
</dbReference>
<dbReference type="SUPFAM" id="SSF111369">
    <property type="entry name" value="HlyD-like secretion proteins"/>
    <property type="match status" value="1"/>
</dbReference>
<dbReference type="Gene3D" id="2.40.420.20">
    <property type="match status" value="1"/>
</dbReference>
<keyword evidence="2" id="KW-0813">Transport</keyword>
<dbReference type="OrthoDB" id="9774837at2"/>
<feature type="non-terminal residue" evidence="8">
    <location>
        <position position="1"/>
    </location>
</feature>
<comment type="caution">
    <text evidence="8">The sequence shown here is derived from an EMBL/GenBank/DDBJ whole genome shotgun (WGS) entry which is preliminary data.</text>
</comment>
<reference evidence="8 9" key="1">
    <citation type="submission" date="2019-04" db="EMBL/GenBank/DDBJ databases">
        <authorList>
            <person name="Feng G."/>
            <person name="Zhu H."/>
        </authorList>
    </citation>
    <scope>NUCLEOTIDE SEQUENCE [LARGE SCALE GENOMIC DNA]</scope>
    <source>
        <strain evidence="8 9">6HR-1</strain>
    </source>
</reference>
<dbReference type="Proteomes" id="UP000297535">
    <property type="component" value="Unassembled WGS sequence"/>
</dbReference>
<comment type="function">
    <text evidence="5">CzcA and CzcB together would act in zinc efflux nearly as effectively as the complete czc efflux system (CzcABC). The CzcB protein is thought to funnel zinc cations to the CzcA transport protein.</text>
</comment>
<dbReference type="GO" id="GO:0030288">
    <property type="term" value="C:outer membrane-bounded periplasmic space"/>
    <property type="evidence" value="ECO:0007669"/>
    <property type="project" value="TreeGrafter"/>
</dbReference>
<dbReference type="Gene3D" id="2.40.30.170">
    <property type="match status" value="1"/>
</dbReference>
<dbReference type="GO" id="GO:0046914">
    <property type="term" value="F:transition metal ion binding"/>
    <property type="evidence" value="ECO:0007669"/>
    <property type="project" value="TreeGrafter"/>
</dbReference>
<dbReference type="Pfam" id="PF25975">
    <property type="entry name" value="CzcB_C"/>
    <property type="match status" value="1"/>
</dbReference>
<evidence type="ECO:0000313" key="8">
    <source>
        <dbReference type="EMBL" id="TGD91580.1"/>
    </source>
</evidence>
<dbReference type="InterPro" id="IPR006143">
    <property type="entry name" value="RND_pump_MFP"/>
</dbReference>
<dbReference type="InterPro" id="IPR058649">
    <property type="entry name" value="CzcB_C"/>
</dbReference>
<dbReference type="RefSeq" id="WP_135420117.1">
    <property type="nucleotide sequence ID" value="NZ_SRLB01000080.1"/>
</dbReference>
<dbReference type="GO" id="GO:0016020">
    <property type="term" value="C:membrane"/>
    <property type="evidence" value="ECO:0007669"/>
    <property type="project" value="InterPro"/>
</dbReference>
<evidence type="ECO:0000259" key="7">
    <source>
        <dbReference type="Pfam" id="PF25975"/>
    </source>
</evidence>
<accession>A0A4Z0NBX8</accession>
<dbReference type="EMBL" id="SRLB01000080">
    <property type="protein sequence ID" value="TGD91580.1"/>
    <property type="molecule type" value="Genomic_DNA"/>
</dbReference>